<proteinExistence type="predicted"/>
<keyword evidence="2" id="KW-1185">Reference proteome</keyword>
<evidence type="ECO:0000313" key="1">
    <source>
        <dbReference type="EMBL" id="MDT3429032.1"/>
    </source>
</evidence>
<dbReference type="EMBL" id="JAUSUY010000031">
    <property type="protein sequence ID" value="MDT3429032.1"/>
    <property type="molecule type" value="Genomic_DNA"/>
</dbReference>
<reference evidence="1 2" key="1">
    <citation type="submission" date="2023-07" db="EMBL/GenBank/DDBJ databases">
        <title>Genomic Encyclopedia of Type Strains, Phase IV (KMG-IV): sequencing the most valuable type-strain genomes for metagenomic binning, comparative biology and taxonomic classification.</title>
        <authorList>
            <person name="Goeker M."/>
        </authorList>
    </citation>
    <scope>NUCLEOTIDE SEQUENCE [LARGE SCALE GENOMIC DNA]</scope>
    <source>
        <strain evidence="1 2">T98</strain>
    </source>
</reference>
<accession>A0ABU3HG95</accession>
<protein>
    <submittedName>
        <fullName evidence="1">Uncharacterized protein</fullName>
    </submittedName>
</protein>
<comment type="caution">
    <text evidence="1">The sequence shown here is derived from an EMBL/GenBank/DDBJ whole genome shotgun (WGS) entry which is preliminary data.</text>
</comment>
<name>A0ABU3HG95_9BACL</name>
<gene>
    <name evidence="1" type="ORF">J2Z22_004628</name>
</gene>
<dbReference type="Proteomes" id="UP001248709">
    <property type="component" value="Unassembled WGS sequence"/>
</dbReference>
<sequence>MLEGIHFTYDGVHSTDMGLLNCKIDGGMFEETFLPPRSINETKVD</sequence>
<evidence type="ECO:0000313" key="2">
    <source>
        <dbReference type="Proteomes" id="UP001248709"/>
    </source>
</evidence>
<organism evidence="1 2">
    <name type="scientific">Paenibacillus forsythiae</name>
    <dbReference type="NCBI Taxonomy" id="365616"/>
    <lineage>
        <taxon>Bacteria</taxon>
        <taxon>Bacillati</taxon>
        <taxon>Bacillota</taxon>
        <taxon>Bacilli</taxon>
        <taxon>Bacillales</taxon>
        <taxon>Paenibacillaceae</taxon>
        <taxon>Paenibacillus</taxon>
    </lineage>
</organism>